<sequence>MSAAHRSLLTATAAGVLLGALWFVPSADATTGKSVERQHRVDTSMSTMSDFTRQISVTNTHKSPTTSTSSSASTSTSGSASNALTSASTTTSDSAADDGTRLADTGSFDTTPYMVGGTFCLSLGAGFVVYSLRRERLGF</sequence>
<keyword evidence="5" id="KW-1185">Reference proteome</keyword>
<dbReference type="EMBL" id="JAUSZS010000003">
    <property type="protein sequence ID" value="MDQ0932242.1"/>
    <property type="molecule type" value="Genomic_DNA"/>
</dbReference>
<evidence type="ECO:0000313" key="5">
    <source>
        <dbReference type="Proteomes" id="UP001223072"/>
    </source>
</evidence>
<organism evidence="4 5">
    <name type="scientific">Streptomyces turgidiscabies</name>
    <dbReference type="NCBI Taxonomy" id="85558"/>
    <lineage>
        <taxon>Bacteria</taxon>
        <taxon>Bacillati</taxon>
        <taxon>Actinomycetota</taxon>
        <taxon>Actinomycetes</taxon>
        <taxon>Kitasatosporales</taxon>
        <taxon>Streptomycetaceae</taxon>
        <taxon>Streptomyces</taxon>
    </lineage>
</organism>
<name>A0ABU0RJR9_9ACTN</name>
<proteinExistence type="predicted"/>
<feature type="region of interest" description="Disordered" evidence="1">
    <location>
        <begin position="32"/>
        <end position="100"/>
    </location>
</feature>
<evidence type="ECO:0000313" key="4">
    <source>
        <dbReference type="EMBL" id="MDQ0932242.1"/>
    </source>
</evidence>
<keyword evidence="3" id="KW-0732">Signal</keyword>
<feature type="chain" id="PRO_5047178771" evidence="3">
    <location>
        <begin position="30"/>
        <end position="139"/>
    </location>
</feature>
<protein>
    <submittedName>
        <fullName evidence="4">Tfp pilus assembly protein PilW</fullName>
    </submittedName>
</protein>
<keyword evidence="2" id="KW-0812">Transmembrane</keyword>
<comment type="caution">
    <text evidence="4">The sequence shown here is derived from an EMBL/GenBank/DDBJ whole genome shotgun (WGS) entry which is preliminary data.</text>
</comment>
<evidence type="ECO:0000256" key="3">
    <source>
        <dbReference type="SAM" id="SignalP"/>
    </source>
</evidence>
<keyword evidence="2" id="KW-0472">Membrane</keyword>
<evidence type="ECO:0000256" key="1">
    <source>
        <dbReference type="SAM" id="MobiDB-lite"/>
    </source>
</evidence>
<gene>
    <name evidence="4" type="ORF">QFZ49_002172</name>
</gene>
<keyword evidence="2" id="KW-1133">Transmembrane helix</keyword>
<feature type="compositionally biased region" description="Low complexity" evidence="1">
    <location>
        <begin position="63"/>
        <end position="94"/>
    </location>
</feature>
<feature type="signal peptide" evidence="3">
    <location>
        <begin position="1"/>
        <end position="29"/>
    </location>
</feature>
<dbReference type="Proteomes" id="UP001223072">
    <property type="component" value="Unassembled WGS sequence"/>
</dbReference>
<evidence type="ECO:0000256" key="2">
    <source>
        <dbReference type="SAM" id="Phobius"/>
    </source>
</evidence>
<feature type="transmembrane region" description="Helical" evidence="2">
    <location>
        <begin position="113"/>
        <end position="132"/>
    </location>
</feature>
<accession>A0ABU0RJR9</accession>
<reference evidence="4 5" key="1">
    <citation type="submission" date="2023-07" db="EMBL/GenBank/DDBJ databases">
        <title>Comparative genomics of wheat-associated soil bacteria to identify genetic determinants of phenazine resistance.</title>
        <authorList>
            <person name="Mouncey N."/>
        </authorList>
    </citation>
    <scope>NUCLEOTIDE SEQUENCE [LARGE SCALE GENOMIC DNA]</scope>
    <source>
        <strain evidence="4 5">W2I16</strain>
    </source>
</reference>
<feature type="compositionally biased region" description="Polar residues" evidence="1">
    <location>
        <begin position="43"/>
        <end position="62"/>
    </location>
</feature>